<organism evidence="3 4">
    <name type="scientific">Reticulomyxa filosa</name>
    <dbReference type="NCBI Taxonomy" id="46433"/>
    <lineage>
        <taxon>Eukaryota</taxon>
        <taxon>Sar</taxon>
        <taxon>Rhizaria</taxon>
        <taxon>Retaria</taxon>
        <taxon>Foraminifera</taxon>
        <taxon>Monothalamids</taxon>
        <taxon>Reticulomyxidae</taxon>
        <taxon>Reticulomyxa</taxon>
    </lineage>
</organism>
<feature type="non-terminal residue" evidence="3">
    <location>
        <position position="257"/>
    </location>
</feature>
<accession>X6L870</accession>
<evidence type="ECO:0000313" key="3">
    <source>
        <dbReference type="EMBL" id="ETN97598.1"/>
    </source>
</evidence>
<feature type="transmembrane region" description="Helical" evidence="2">
    <location>
        <begin position="65"/>
        <end position="85"/>
    </location>
</feature>
<keyword evidence="2" id="KW-0812">Transmembrane</keyword>
<sequence length="257" mass="29741">LIELHNLCKKKKFFFKKKDTWAALMALTAFGYRSWRVKKIACDTDHFSLNTSENQMLYTAFRKHVLFNMCTFIGSVIVLIAVVLFDTLAYIAVALDAFANALFTKGFFMFIHPFIVINNKKLGTQINRYIFCMFSPNDIVYFYLCHCYASKAVNESDWEVNDLIGCTSYRIIQVASYIRRRFVPCCNAIDRLPDQQSADMNRTRSNTNTTDTEMTSGAETPRSAPPRMHFVGIIIAFFSFFLSYVYTRMQKCISHYA</sequence>
<evidence type="ECO:0000256" key="2">
    <source>
        <dbReference type="SAM" id="Phobius"/>
    </source>
</evidence>
<keyword evidence="2" id="KW-0472">Membrane</keyword>
<dbReference type="EMBL" id="ASPP01049198">
    <property type="protein sequence ID" value="ETN97598.1"/>
    <property type="molecule type" value="Genomic_DNA"/>
</dbReference>
<feature type="transmembrane region" description="Helical" evidence="2">
    <location>
        <begin position="228"/>
        <end position="247"/>
    </location>
</feature>
<evidence type="ECO:0000313" key="4">
    <source>
        <dbReference type="Proteomes" id="UP000023152"/>
    </source>
</evidence>
<keyword evidence="4" id="KW-1185">Reference proteome</keyword>
<name>X6L870_RETFI</name>
<gene>
    <name evidence="3" type="ORF">RFI_39931</name>
</gene>
<proteinExistence type="predicted"/>
<protein>
    <submittedName>
        <fullName evidence="3">Uncharacterized protein</fullName>
    </submittedName>
</protein>
<comment type="caution">
    <text evidence="3">The sequence shown here is derived from an EMBL/GenBank/DDBJ whole genome shotgun (WGS) entry which is preliminary data.</text>
</comment>
<reference evidence="3 4" key="1">
    <citation type="journal article" date="2013" name="Curr. Biol.">
        <title>The Genome of the Foraminiferan Reticulomyxa filosa.</title>
        <authorList>
            <person name="Glockner G."/>
            <person name="Hulsmann N."/>
            <person name="Schleicher M."/>
            <person name="Noegel A.A."/>
            <person name="Eichinger L."/>
            <person name="Gallinger C."/>
            <person name="Pawlowski J."/>
            <person name="Sierra R."/>
            <person name="Euteneuer U."/>
            <person name="Pillet L."/>
            <person name="Moustafa A."/>
            <person name="Platzer M."/>
            <person name="Groth M."/>
            <person name="Szafranski K."/>
            <person name="Schliwa M."/>
        </authorList>
    </citation>
    <scope>NUCLEOTIDE SEQUENCE [LARGE SCALE GENOMIC DNA]</scope>
</reference>
<feature type="transmembrane region" description="Helical" evidence="2">
    <location>
        <begin position="97"/>
        <end position="117"/>
    </location>
</feature>
<dbReference type="AlphaFoldDB" id="X6L870"/>
<dbReference type="Proteomes" id="UP000023152">
    <property type="component" value="Unassembled WGS sequence"/>
</dbReference>
<evidence type="ECO:0000256" key="1">
    <source>
        <dbReference type="SAM" id="MobiDB-lite"/>
    </source>
</evidence>
<keyword evidence="2" id="KW-1133">Transmembrane helix</keyword>
<feature type="compositionally biased region" description="Low complexity" evidence="1">
    <location>
        <begin position="199"/>
        <end position="216"/>
    </location>
</feature>
<feature type="region of interest" description="Disordered" evidence="1">
    <location>
        <begin position="197"/>
        <end position="223"/>
    </location>
</feature>
<feature type="non-terminal residue" evidence="3">
    <location>
        <position position="1"/>
    </location>
</feature>